<dbReference type="Gene3D" id="3.90.470.20">
    <property type="entry name" value="4'-phosphopantetheinyl transferase domain"/>
    <property type="match status" value="1"/>
</dbReference>
<dbReference type="SUPFAM" id="SSF56214">
    <property type="entry name" value="4'-phosphopantetheinyl transferase"/>
    <property type="match status" value="2"/>
</dbReference>
<keyword evidence="4" id="KW-1185">Reference proteome</keyword>
<dbReference type="InterPro" id="IPR037143">
    <property type="entry name" value="4-PPantetheinyl_Trfase_dom_sf"/>
</dbReference>
<dbReference type="GO" id="GO:0016740">
    <property type="term" value="F:transferase activity"/>
    <property type="evidence" value="ECO:0007669"/>
    <property type="project" value="UniProtKB-KW"/>
</dbReference>
<evidence type="ECO:0000259" key="2">
    <source>
        <dbReference type="Pfam" id="PF01648"/>
    </source>
</evidence>
<dbReference type="InterPro" id="IPR008278">
    <property type="entry name" value="4-PPantetheinyl_Trfase_dom"/>
</dbReference>
<sequence>MPLHTSFTAGSNTQVYVWKITESHDELWERTRNLKDVCITRLEGMKSEQHRRGFLSVRMLLQEAGYTDMDMFYAEDGKPHLKDGKNISITHSHNFSAIIISNENVGIDMEMQRDKITKIARKYCETEFSYLEPKNEATYIRSLTVIWGVKEAIFKMVSLPGISFKDHIDVAAFSMDNNSGEATLNFNDSCTNYNFHFKEIEGFTLVYSFEKDTTL</sequence>
<evidence type="ECO:0000256" key="1">
    <source>
        <dbReference type="ARBA" id="ARBA00022679"/>
    </source>
</evidence>
<dbReference type="EMBL" id="BMJE01000008">
    <property type="protein sequence ID" value="GGB85595.1"/>
    <property type="molecule type" value="Genomic_DNA"/>
</dbReference>
<gene>
    <name evidence="3" type="primary">sfp</name>
    <name evidence="3" type="ORF">GCM10007424_27070</name>
</gene>
<reference evidence="4" key="1">
    <citation type="journal article" date="2019" name="Int. J. Syst. Evol. Microbiol.">
        <title>The Global Catalogue of Microorganisms (GCM) 10K type strain sequencing project: providing services to taxonomists for standard genome sequencing and annotation.</title>
        <authorList>
            <consortium name="The Broad Institute Genomics Platform"/>
            <consortium name="The Broad Institute Genome Sequencing Center for Infectious Disease"/>
            <person name="Wu L."/>
            <person name="Ma J."/>
        </authorList>
    </citation>
    <scope>NUCLEOTIDE SEQUENCE [LARGE SCALE GENOMIC DNA]</scope>
    <source>
        <strain evidence="4">CGMCC 1.15461</strain>
    </source>
</reference>
<protein>
    <submittedName>
        <fullName evidence="3">4'-phosphopantetheinyl transferase</fullName>
    </submittedName>
</protein>
<dbReference type="Pfam" id="PF01648">
    <property type="entry name" value="ACPS"/>
    <property type="match status" value="1"/>
</dbReference>
<dbReference type="Proteomes" id="UP000615760">
    <property type="component" value="Unassembled WGS sequence"/>
</dbReference>
<comment type="caution">
    <text evidence="3">The sequence shown here is derived from an EMBL/GenBank/DDBJ whole genome shotgun (WGS) entry which is preliminary data.</text>
</comment>
<organism evidence="3 4">
    <name type="scientific">Flavobacterium suaedae</name>
    <dbReference type="NCBI Taxonomy" id="1767027"/>
    <lineage>
        <taxon>Bacteria</taxon>
        <taxon>Pseudomonadati</taxon>
        <taxon>Bacteroidota</taxon>
        <taxon>Flavobacteriia</taxon>
        <taxon>Flavobacteriales</taxon>
        <taxon>Flavobacteriaceae</taxon>
        <taxon>Flavobacterium</taxon>
    </lineage>
</organism>
<feature type="domain" description="4'-phosphopantetheinyl transferase" evidence="2">
    <location>
        <begin position="105"/>
        <end position="196"/>
    </location>
</feature>
<dbReference type="RefSeq" id="WP_188621850.1">
    <property type="nucleotide sequence ID" value="NZ_BMJE01000008.1"/>
</dbReference>
<name>A0ABQ1K5Y6_9FLAO</name>
<evidence type="ECO:0000313" key="3">
    <source>
        <dbReference type="EMBL" id="GGB85595.1"/>
    </source>
</evidence>
<evidence type="ECO:0000313" key="4">
    <source>
        <dbReference type="Proteomes" id="UP000615760"/>
    </source>
</evidence>
<keyword evidence="1 3" id="KW-0808">Transferase</keyword>
<proteinExistence type="predicted"/>
<accession>A0ABQ1K5Y6</accession>